<keyword evidence="1" id="KW-0812">Transmembrane</keyword>
<organism evidence="2 3">
    <name type="scientific">Aspergillus homomorphus (strain CBS 101889)</name>
    <dbReference type="NCBI Taxonomy" id="1450537"/>
    <lineage>
        <taxon>Eukaryota</taxon>
        <taxon>Fungi</taxon>
        <taxon>Dikarya</taxon>
        <taxon>Ascomycota</taxon>
        <taxon>Pezizomycotina</taxon>
        <taxon>Eurotiomycetes</taxon>
        <taxon>Eurotiomycetidae</taxon>
        <taxon>Eurotiales</taxon>
        <taxon>Aspergillaceae</taxon>
        <taxon>Aspergillus</taxon>
        <taxon>Aspergillus subgen. Circumdati</taxon>
    </lineage>
</organism>
<accession>A0A395I9Y0</accession>
<dbReference type="VEuPathDB" id="FungiDB:BO97DRAFT_403975"/>
<proteinExistence type="predicted"/>
<dbReference type="AlphaFoldDB" id="A0A395I9Y0"/>
<keyword evidence="3" id="KW-1185">Reference proteome</keyword>
<dbReference type="GeneID" id="37199142"/>
<name>A0A395I9Y0_ASPHC</name>
<reference evidence="2 3" key="1">
    <citation type="submission" date="2018-02" db="EMBL/GenBank/DDBJ databases">
        <title>The genomes of Aspergillus section Nigri reveals drivers in fungal speciation.</title>
        <authorList>
            <consortium name="DOE Joint Genome Institute"/>
            <person name="Vesth T.C."/>
            <person name="Nybo J."/>
            <person name="Theobald S."/>
            <person name="Brandl J."/>
            <person name="Frisvad J.C."/>
            <person name="Nielsen K.F."/>
            <person name="Lyhne E.K."/>
            <person name="Kogle M.E."/>
            <person name="Kuo A."/>
            <person name="Riley R."/>
            <person name="Clum A."/>
            <person name="Nolan M."/>
            <person name="Lipzen A."/>
            <person name="Salamov A."/>
            <person name="Henrissat B."/>
            <person name="Wiebenga A."/>
            <person name="De vries R.P."/>
            <person name="Grigoriev I.V."/>
            <person name="Mortensen U.H."/>
            <person name="Andersen M.R."/>
            <person name="Baker S.E."/>
        </authorList>
    </citation>
    <scope>NUCLEOTIDE SEQUENCE [LARGE SCALE GENOMIC DNA]</scope>
    <source>
        <strain evidence="2 3">CBS 101889</strain>
    </source>
</reference>
<gene>
    <name evidence="2" type="ORF">BO97DRAFT_403975</name>
</gene>
<keyword evidence="1" id="KW-0472">Membrane</keyword>
<dbReference type="EMBL" id="KZ824273">
    <property type="protein sequence ID" value="RAL14954.1"/>
    <property type="molecule type" value="Genomic_DNA"/>
</dbReference>
<dbReference type="Proteomes" id="UP000248961">
    <property type="component" value="Unassembled WGS sequence"/>
</dbReference>
<sequence length="63" mass="6809">MSNPLSLSPLFSSLSLSALPLPSITITISIITSTYILTFAVPSTRPFPSLKPLPRQLPDRISL</sequence>
<feature type="transmembrane region" description="Helical" evidence="1">
    <location>
        <begin position="20"/>
        <end position="41"/>
    </location>
</feature>
<evidence type="ECO:0000313" key="3">
    <source>
        <dbReference type="Proteomes" id="UP000248961"/>
    </source>
</evidence>
<protein>
    <submittedName>
        <fullName evidence="2">Uncharacterized protein</fullName>
    </submittedName>
</protein>
<dbReference type="RefSeq" id="XP_025554108.1">
    <property type="nucleotide sequence ID" value="XM_025694853.1"/>
</dbReference>
<evidence type="ECO:0000256" key="1">
    <source>
        <dbReference type="SAM" id="Phobius"/>
    </source>
</evidence>
<keyword evidence="1" id="KW-1133">Transmembrane helix</keyword>
<evidence type="ECO:0000313" key="2">
    <source>
        <dbReference type="EMBL" id="RAL14954.1"/>
    </source>
</evidence>